<sequence length="307" mass="34741">QMVNYMEGTGSWFDISARDADQFVDYGDDFQWKDGYDTLITYLKESIPDSAVKLSSPVCKIFWDEPAEERVLVVTLTGDAYLASHVIVTASVAHLQERHTHIFHPALPQSLVNALMNVRLGVANKVQVGWAEPWWGSKPLELHILWTTFDLSENMSWLYGVTIMFSIHQHWTVLETFVTGANSTYMESLPESIVKEHILYLLRRVIGDIVPEPTFFRRTRWGSNPWTRGSYSSFITLDGDKAGIHRHDQLASPLVNSKGKTVVLWAGEHTHNTRYSTVDGAMETGKHEALKIISKLKPSSSSVLVEH</sequence>
<accession>A0AAW0XVI4</accession>
<protein>
    <recommendedName>
        <fullName evidence="1">Amine oxidase domain-containing protein</fullName>
    </recommendedName>
</protein>
<dbReference type="PANTHER" id="PTHR10742:SF398">
    <property type="entry name" value="AMINE OXIDASE DOMAIN-CONTAINING PROTEIN-RELATED"/>
    <property type="match status" value="1"/>
</dbReference>
<feature type="non-terminal residue" evidence="2">
    <location>
        <position position="1"/>
    </location>
</feature>
<feature type="domain" description="Amine oxidase" evidence="1">
    <location>
        <begin position="25"/>
        <end position="292"/>
    </location>
</feature>
<dbReference type="EMBL" id="JARKIK010000024">
    <property type="protein sequence ID" value="KAK8743487.1"/>
    <property type="molecule type" value="Genomic_DNA"/>
</dbReference>
<dbReference type="SUPFAM" id="SSF51905">
    <property type="entry name" value="FAD/NAD(P)-binding domain"/>
    <property type="match status" value="1"/>
</dbReference>
<dbReference type="PANTHER" id="PTHR10742">
    <property type="entry name" value="FLAVIN MONOAMINE OXIDASE"/>
    <property type="match status" value="1"/>
</dbReference>
<proteinExistence type="predicted"/>
<dbReference type="GO" id="GO:0046592">
    <property type="term" value="F:polyamine oxidase activity"/>
    <property type="evidence" value="ECO:0007669"/>
    <property type="project" value="TreeGrafter"/>
</dbReference>
<evidence type="ECO:0000259" key="1">
    <source>
        <dbReference type="Pfam" id="PF01593"/>
    </source>
</evidence>
<dbReference type="SUPFAM" id="SSF54373">
    <property type="entry name" value="FAD-linked reductases, C-terminal domain"/>
    <property type="match status" value="1"/>
</dbReference>
<keyword evidence="3" id="KW-1185">Reference proteome</keyword>
<comment type="caution">
    <text evidence="2">The sequence shown here is derived from an EMBL/GenBank/DDBJ whole genome shotgun (WGS) entry which is preliminary data.</text>
</comment>
<dbReference type="AlphaFoldDB" id="A0AAW0XVI4"/>
<evidence type="ECO:0000313" key="2">
    <source>
        <dbReference type="EMBL" id="KAK8743487.1"/>
    </source>
</evidence>
<dbReference type="InterPro" id="IPR050281">
    <property type="entry name" value="Flavin_monoamine_oxidase"/>
</dbReference>
<dbReference type="Gene3D" id="3.90.660.10">
    <property type="match status" value="1"/>
</dbReference>
<dbReference type="InterPro" id="IPR002937">
    <property type="entry name" value="Amino_oxidase"/>
</dbReference>
<name>A0AAW0XVI4_CHEQU</name>
<organism evidence="2 3">
    <name type="scientific">Cherax quadricarinatus</name>
    <name type="common">Australian red claw crayfish</name>
    <dbReference type="NCBI Taxonomy" id="27406"/>
    <lineage>
        <taxon>Eukaryota</taxon>
        <taxon>Metazoa</taxon>
        <taxon>Ecdysozoa</taxon>
        <taxon>Arthropoda</taxon>
        <taxon>Crustacea</taxon>
        <taxon>Multicrustacea</taxon>
        <taxon>Malacostraca</taxon>
        <taxon>Eumalacostraca</taxon>
        <taxon>Eucarida</taxon>
        <taxon>Decapoda</taxon>
        <taxon>Pleocyemata</taxon>
        <taxon>Astacidea</taxon>
        <taxon>Parastacoidea</taxon>
        <taxon>Parastacidae</taxon>
        <taxon>Cherax</taxon>
    </lineage>
</organism>
<dbReference type="Proteomes" id="UP001445076">
    <property type="component" value="Unassembled WGS sequence"/>
</dbReference>
<dbReference type="InterPro" id="IPR036188">
    <property type="entry name" value="FAD/NAD-bd_sf"/>
</dbReference>
<dbReference type="Gene3D" id="3.50.50.60">
    <property type="entry name" value="FAD/NAD(P)-binding domain"/>
    <property type="match status" value="1"/>
</dbReference>
<reference evidence="2 3" key="1">
    <citation type="journal article" date="2024" name="BMC Genomics">
        <title>Genome assembly of redclaw crayfish (Cherax quadricarinatus) provides insights into its immune adaptation and hypoxia tolerance.</title>
        <authorList>
            <person name="Liu Z."/>
            <person name="Zheng J."/>
            <person name="Li H."/>
            <person name="Fang K."/>
            <person name="Wang S."/>
            <person name="He J."/>
            <person name="Zhou D."/>
            <person name="Weng S."/>
            <person name="Chi M."/>
            <person name="Gu Z."/>
            <person name="He J."/>
            <person name="Li F."/>
            <person name="Wang M."/>
        </authorList>
    </citation>
    <scope>NUCLEOTIDE SEQUENCE [LARGE SCALE GENOMIC DNA]</scope>
    <source>
        <strain evidence="2">ZL_2023a</strain>
    </source>
</reference>
<dbReference type="Pfam" id="PF01593">
    <property type="entry name" value="Amino_oxidase"/>
    <property type="match status" value="1"/>
</dbReference>
<gene>
    <name evidence="2" type="ORF">OTU49_001105</name>
</gene>
<evidence type="ECO:0000313" key="3">
    <source>
        <dbReference type="Proteomes" id="UP001445076"/>
    </source>
</evidence>